<dbReference type="CDD" id="cd00086">
    <property type="entry name" value="homeodomain"/>
    <property type="match status" value="1"/>
</dbReference>
<dbReference type="EMBL" id="AY705704">
    <property type="protein sequence ID" value="AAW23092.1"/>
    <property type="molecule type" value="Genomic_DNA"/>
</dbReference>
<sequence>MSETRPRYSIEQIICLLEVLETSQNGEKLQEFLMRLPKSEELENNEAILKAKATAAFFRGDFRELYKILESRQYSPAFHDRLQQLWLKAHYIEAEKVRGRPLGAVGKYRVRRKFPLPRTIWDGEETSYCFKEKSRAVLRDWYLKSPYPSPREKRELAEMTDLTVTQVSNWFKNRRQRERAAEAKGTTLRFMFSGIELLLNEDEWATVVNTRGTLELATEGNRTRSLQDYSKPKLAALGYRARY</sequence>
<feature type="domain" description="Homeobox" evidence="9">
    <location>
        <begin position="121"/>
        <end position="181"/>
    </location>
</feature>
<dbReference type="InterPro" id="IPR001356">
    <property type="entry name" value="HD"/>
</dbReference>
<dbReference type="GO" id="GO:0000978">
    <property type="term" value="F:RNA polymerase II cis-regulatory region sequence-specific DNA binding"/>
    <property type="evidence" value="ECO:0007669"/>
    <property type="project" value="TreeGrafter"/>
</dbReference>
<evidence type="ECO:0000313" key="10">
    <source>
        <dbReference type="EMBL" id="AAW23092.1"/>
    </source>
</evidence>
<evidence type="ECO:0000256" key="7">
    <source>
        <dbReference type="PROSITE-ProRule" id="PRU00108"/>
    </source>
</evidence>
<evidence type="ECO:0000256" key="4">
    <source>
        <dbReference type="ARBA" id="ARBA00023125"/>
    </source>
</evidence>
<reference evidence="11" key="2">
    <citation type="journal article" date="2010" name="Science">
        <title>Plasticity of animal genome architecture unmasked by rapid evolution of a pelagic tunicate.</title>
        <authorList>
            <person name="Denoeud F."/>
            <person name="Henriet S."/>
            <person name="Mungpakdee S."/>
            <person name="Aury J.M."/>
            <person name="Da Silva C."/>
            <person name="Brinkmann H."/>
            <person name="Mikhaleva J."/>
            <person name="Olsen L.C."/>
            <person name="Jubin C."/>
            <person name="Canestro C."/>
            <person name="Bouquet J.M."/>
            <person name="Danks G."/>
            <person name="Poulain J."/>
            <person name="Campsteijn C."/>
            <person name="Adamski M."/>
            <person name="Cross I."/>
            <person name="Yadetie F."/>
            <person name="Muffato M."/>
            <person name="Louis A."/>
            <person name="Butcher S."/>
            <person name="Tsagkogeorga G."/>
            <person name="Konrad A."/>
            <person name="Singh S."/>
            <person name="Jensen M.F."/>
            <person name="Cong E.H."/>
            <person name="Eikeseth-Otteraa H."/>
            <person name="Noel B."/>
            <person name="Anthouard V."/>
            <person name="Porcel B.M."/>
            <person name="Kachouri-Lafond R."/>
            <person name="Nishino A."/>
            <person name="Ugolini M."/>
            <person name="Chourrout P."/>
            <person name="Nishida H."/>
            <person name="Aasland R."/>
            <person name="Huzurbazar S."/>
            <person name="Westhof E."/>
            <person name="Delsuc F."/>
            <person name="Lehrach H."/>
            <person name="Reinhardt R."/>
            <person name="Weissenbach J."/>
            <person name="Roy S.W."/>
            <person name="Artiguenave F."/>
            <person name="Postlethwait J.H."/>
            <person name="Manak J.R."/>
            <person name="Thompson E.M."/>
            <person name="Jaillon O."/>
            <person name="Du Pasquier L."/>
            <person name="Boudinot P."/>
            <person name="Liberles D.A."/>
            <person name="Volff J.N."/>
            <person name="Philippe H."/>
            <person name="Lenhard B."/>
            <person name="Roest Crollius H."/>
            <person name="Wincker P."/>
            <person name="Chourrout D."/>
        </authorList>
    </citation>
    <scope>NUCLEOTIDE SEQUENCE [LARGE SCALE GENOMIC DNA]</scope>
</reference>
<dbReference type="PROSITE" id="PS00027">
    <property type="entry name" value="HOMEOBOX_1"/>
    <property type="match status" value="1"/>
</dbReference>
<protein>
    <submittedName>
        <fullName evidence="10">Six12a</fullName>
    </submittedName>
</protein>
<dbReference type="InterPro" id="IPR009057">
    <property type="entry name" value="Homeodomain-like_sf"/>
</dbReference>
<dbReference type="Proteomes" id="UP000001307">
    <property type="component" value="Unassembled WGS sequence"/>
</dbReference>
<keyword evidence="5 7" id="KW-0371">Homeobox</keyword>
<reference evidence="10" key="1">
    <citation type="journal article" date="2005" name="Curr. Biol.">
        <title>Remodelling of the homeobox gene complement in the tunicate Oikopleura dioica.</title>
        <authorList>
            <person name="Edvardsen R.B."/>
            <person name="Seo H.C."/>
            <person name="Jensen M.F."/>
            <person name="Mialon A."/>
            <person name="Mikhaleva J."/>
            <person name="Bjordal M."/>
            <person name="Cartry J."/>
            <person name="Reinhardt R."/>
            <person name="Weissenbach J."/>
            <person name="Wincker P."/>
            <person name="Chourrout D."/>
        </authorList>
    </citation>
    <scope>NUCLEOTIDE SEQUENCE</scope>
</reference>
<dbReference type="SUPFAM" id="SSF46689">
    <property type="entry name" value="Homeodomain-like"/>
    <property type="match status" value="1"/>
</dbReference>
<keyword evidence="3" id="KW-0217">Developmental protein</keyword>
<dbReference type="GO" id="GO:0000981">
    <property type="term" value="F:DNA-binding transcription factor activity, RNA polymerase II-specific"/>
    <property type="evidence" value="ECO:0007669"/>
    <property type="project" value="InterPro"/>
</dbReference>
<proteinExistence type="inferred from homology"/>
<dbReference type="GO" id="GO:0005667">
    <property type="term" value="C:transcription regulator complex"/>
    <property type="evidence" value="ECO:0007669"/>
    <property type="project" value="TreeGrafter"/>
</dbReference>
<keyword evidence="12" id="KW-1185">Reference proteome</keyword>
<evidence type="ECO:0000256" key="3">
    <source>
        <dbReference type="ARBA" id="ARBA00022473"/>
    </source>
</evidence>
<dbReference type="SMART" id="SM00389">
    <property type="entry name" value="HOX"/>
    <property type="match status" value="1"/>
</dbReference>
<evidence type="ECO:0000256" key="6">
    <source>
        <dbReference type="ARBA" id="ARBA00023242"/>
    </source>
</evidence>
<organism evidence="10">
    <name type="scientific">Oikopleura dioica</name>
    <name type="common">Tunicate</name>
    <dbReference type="NCBI Taxonomy" id="34765"/>
    <lineage>
        <taxon>Eukaryota</taxon>
        <taxon>Metazoa</taxon>
        <taxon>Chordata</taxon>
        <taxon>Tunicata</taxon>
        <taxon>Appendicularia</taxon>
        <taxon>Copelata</taxon>
        <taxon>Oikopleuridae</taxon>
        <taxon>Oikopleura</taxon>
    </lineage>
</organism>
<evidence type="ECO:0000259" key="9">
    <source>
        <dbReference type="PROSITE" id="PS50071"/>
    </source>
</evidence>
<name>Q5EVG6_OIKDI</name>
<dbReference type="PROSITE" id="PS50071">
    <property type="entry name" value="HOMEOBOX_2"/>
    <property type="match status" value="1"/>
</dbReference>
<dbReference type="PANTHER" id="PTHR10390">
    <property type="entry name" value="HOMEOBOX PROTEIN SIX"/>
    <property type="match status" value="1"/>
</dbReference>
<dbReference type="FunFam" id="1.10.10.60:FF:000046">
    <property type="entry name" value="SIX homeobox 3"/>
    <property type="match status" value="1"/>
</dbReference>
<evidence type="ECO:0000313" key="11">
    <source>
        <dbReference type="EMBL" id="CBY10012.1"/>
    </source>
</evidence>
<evidence type="ECO:0000256" key="5">
    <source>
        <dbReference type="ARBA" id="ARBA00023155"/>
    </source>
</evidence>
<dbReference type="GO" id="GO:0005634">
    <property type="term" value="C:nucleus"/>
    <property type="evidence" value="ECO:0007669"/>
    <property type="project" value="UniProtKB-SubCell"/>
</dbReference>
<evidence type="ECO:0000256" key="1">
    <source>
        <dbReference type="ARBA" id="ARBA00004123"/>
    </source>
</evidence>
<dbReference type="EMBL" id="FN653050">
    <property type="protein sequence ID" value="CBY10012.1"/>
    <property type="molecule type" value="Genomic_DNA"/>
</dbReference>
<comment type="subcellular location">
    <subcellularLocation>
        <location evidence="1 7 8">Nucleus</location>
    </subcellularLocation>
</comment>
<accession>Q5EVG6</accession>
<dbReference type="InterPro" id="IPR017970">
    <property type="entry name" value="Homeobox_CS"/>
</dbReference>
<gene>
    <name evidence="11" type="ORF">GSOID_T00010834001</name>
</gene>
<comment type="similarity">
    <text evidence="2">Belongs to the SIX/Sine oculis homeobox family.</text>
</comment>
<dbReference type="Gene3D" id="1.10.10.60">
    <property type="entry name" value="Homeodomain-like"/>
    <property type="match status" value="1"/>
</dbReference>
<dbReference type="AlphaFoldDB" id="Q5EVG6"/>
<dbReference type="InParanoid" id="Q5EVG6"/>
<evidence type="ECO:0000313" key="12">
    <source>
        <dbReference type="Proteomes" id="UP000001307"/>
    </source>
</evidence>
<dbReference type="Pfam" id="PF16878">
    <property type="entry name" value="SIX1_SD"/>
    <property type="match status" value="1"/>
</dbReference>
<dbReference type="PANTHER" id="PTHR10390:SF61">
    <property type="entry name" value="HOMEOBOX PROTEIN SIX2"/>
    <property type="match status" value="1"/>
</dbReference>
<dbReference type="InterPro" id="IPR031701">
    <property type="entry name" value="SIX1_SD"/>
</dbReference>
<dbReference type="OrthoDB" id="3501850at2759"/>
<evidence type="ECO:0000256" key="2">
    <source>
        <dbReference type="ARBA" id="ARBA00008161"/>
    </source>
</evidence>
<dbReference type="Pfam" id="PF00046">
    <property type="entry name" value="Homeodomain"/>
    <property type="match status" value="1"/>
</dbReference>
<evidence type="ECO:0000256" key="8">
    <source>
        <dbReference type="RuleBase" id="RU000682"/>
    </source>
</evidence>
<keyword evidence="4 7" id="KW-0238">DNA-binding</keyword>
<feature type="DNA-binding region" description="Homeobox" evidence="7">
    <location>
        <begin position="123"/>
        <end position="182"/>
    </location>
</feature>
<keyword evidence="6 7" id="KW-0539">Nucleus</keyword>